<keyword evidence="7 8" id="KW-0472">Membrane</keyword>
<dbReference type="Proteomes" id="UP000824140">
    <property type="component" value="Unassembled WGS sequence"/>
</dbReference>
<name>A0A9D1FZ26_9FIRM</name>
<dbReference type="PANTHER" id="PTHR30472:SF64">
    <property type="entry name" value="IRON(3+)-HYDROXAMATE IMPORT SYSTEM PERMEASE PROTEIN FHUG"/>
    <property type="match status" value="1"/>
</dbReference>
<evidence type="ECO:0000313" key="9">
    <source>
        <dbReference type="EMBL" id="HIS92256.1"/>
    </source>
</evidence>
<dbReference type="GO" id="GO:0033214">
    <property type="term" value="P:siderophore-iron import into cell"/>
    <property type="evidence" value="ECO:0007669"/>
    <property type="project" value="TreeGrafter"/>
</dbReference>
<feature type="transmembrane region" description="Helical" evidence="8">
    <location>
        <begin position="100"/>
        <end position="119"/>
    </location>
</feature>
<proteinExistence type="inferred from homology"/>
<reference evidence="9" key="1">
    <citation type="submission" date="2020-10" db="EMBL/GenBank/DDBJ databases">
        <authorList>
            <person name="Gilroy R."/>
        </authorList>
    </citation>
    <scope>NUCLEOTIDE SEQUENCE</scope>
    <source>
        <strain evidence="9">13766</strain>
    </source>
</reference>
<dbReference type="EMBL" id="DVJN01000090">
    <property type="protein sequence ID" value="HIS92256.1"/>
    <property type="molecule type" value="Genomic_DNA"/>
</dbReference>
<evidence type="ECO:0000256" key="7">
    <source>
        <dbReference type="ARBA" id="ARBA00023136"/>
    </source>
</evidence>
<dbReference type="PANTHER" id="PTHR30472">
    <property type="entry name" value="FERRIC ENTEROBACTIN TRANSPORT SYSTEM PERMEASE PROTEIN"/>
    <property type="match status" value="1"/>
</dbReference>
<evidence type="ECO:0000256" key="8">
    <source>
        <dbReference type="SAM" id="Phobius"/>
    </source>
</evidence>
<feature type="transmembrane region" description="Helical" evidence="8">
    <location>
        <begin position="317"/>
        <end position="338"/>
    </location>
</feature>
<dbReference type="GO" id="GO:0005886">
    <property type="term" value="C:plasma membrane"/>
    <property type="evidence" value="ECO:0007669"/>
    <property type="project" value="UniProtKB-SubCell"/>
</dbReference>
<comment type="caution">
    <text evidence="9">The sequence shown here is derived from an EMBL/GenBank/DDBJ whole genome shotgun (WGS) entry which is preliminary data.</text>
</comment>
<protein>
    <submittedName>
        <fullName evidence="9">Iron ABC transporter permease</fullName>
    </submittedName>
</protein>
<dbReference type="GO" id="GO:0022857">
    <property type="term" value="F:transmembrane transporter activity"/>
    <property type="evidence" value="ECO:0007669"/>
    <property type="project" value="InterPro"/>
</dbReference>
<dbReference type="InterPro" id="IPR000522">
    <property type="entry name" value="ABC_transptr_permease_BtuC"/>
</dbReference>
<organism evidence="9 10">
    <name type="scientific">Candidatus Alectryocaccomicrobium excrementavium</name>
    <dbReference type="NCBI Taxonomy" id="2840668"/>
    <lineage>
        <taxon>Bacteria</taxon>
        <taxon>Bacillati</taxon>
        <taxon>Bacillota</taxon>
        <taxon>Clostridia</taxon>
        <taxon>Candidatus Alectryocaccomicrobium</taxon>
    </lineage>
</organism>
<feature type="transmembrane region" description="Helical" evidence="8">
    <location>
        <begin position="160"/>
        <end position="182"/>
    </location>
</feature>
<dbReference type="SUPFAM" id="SSF81345">
    <property type="entry name" value="ABC transporter involved in vitamin B12 uptake, BtuC"/>
    <property type="match status" value="1"/>
</dbReference>
<keyword evidence="3" id="KW-0813">Transport</keyword>
<dbReference type="InterPro" id="IPR037294">
    <property type="entry name" value="ABC_BtuC-like"/>
</dbReference>
<reference evidence="9" key="2">
    <citation type="journal article" date="2021" name="PeerJ">
        <title>Extensive microbial diversity within the chicken gut microbiome revealed by metagenomics and culture.</title>
        <authorList>
            <person name="Gilroy R."/>
            <person name="Ravi A."/>
            <person name="Getino M."/>
            <person name="Pursley I."/>
            <person name="Horton D.L."/>
            <person name="Alikhan N.F."/>
            <person name="Baker D."/>
            <person name="Gharbi K."/>
            <person name="Hall N."/>
            <person name="Watson M."/>
            <person name="Adriaenssens E.M."/>
            <person name="Foster-Nyarko E."/>
            <person name="Jarju S."/>
            <person name="Secka A."/>
            <person name="Antonio M."/>
            <person name="Oren A."/>
            <person name="Chaudhuri R.R."/>
            <person name="La Ragione R."/>
            <person name="Hildebrand F."/>
            <person name="Pallen M.J."/>
        </authorList>
    </citation>
    <scope>NUCLEOTIDE SEQUENCE</scope>
    <source>
        <strain evidence="9">13766</strain>
    </source>
</reference>
<comment type="similarity">
    <text evidence="2">Belongs to the binding-protein-dependent transport system permease family. FecCD subfamily.</text>
</comment>
<feature type="transmembrane region" description="Helical" evidence="8">
    <location>
        <begin position="202"/>
        <end position="221"/>
    </location>
</feature>
<accession>A0A9D1FZ26</accession>
<dbReference type="CDD" id="cd06550">
    <property type="entry name" value="TM_ABC_iron-siderophores_like"/>
    <property type="match status" value="1"/>
</dbReference>
<evidence type="ECO:0000313" key="10">
    <source>
        <dbReference type="Proteomes" id="UP000824140"/>
    </source>
</evidence>
<evidence type="ECO:0000256" key="4">
    <source>
        <dbReference type="ARBA" id="ARBA00022475"/>
    </source>
</evidence>
<evidence type="ECO:0000256" key="2">
    <source>
        <dbReference type="ARBA" id="ARBA00007935"/>
    </source>
</evidence>
<keyword evidence="5 8" id="KW-0812">Transmembrane</keyword>
<gene>
    <name evidence="9" type="ORF">IAA84_04485</name>
</gene>
<feature type="transmembrane region" description="Helical" evidence="8">
    <location>
        <begin position="291"/>
        <end position="310"/>
    </location>
</feature>
<dbReference type="PROSITE" id="PS51257">
    <property type="entry name" value="PROKAR_LIPOPROTEIN"/>
    <property type="match status" value="1"/>
</dbReference>
<evidence type="ECO:0000256" key="1">
    <source>
        <dbReference type="ARBA" id="ARBA00004651"/>
    </source>
</evidence>
<comment type="subcellular location">
    <subcellularLocation>
        <location evidence="1">Cell membrane</location>
        <topology evidence="1">Multi-pass membrane protein</topology>
    </subcellularLocation>
</comment>
<sequence length="340" mass="36870">MQMVQKREKVSPLRRGVYRNLWLLALLAAVFLLGCNTGQYRVAPLEVFWTLMGKGSPTAQLVLIEFRLPRLCLAAMVGLGMGMSGVIMQDLLHNDLASPGTLGVSAGSGLFVTLYAAFFSSQRGMALMLPVLAMAGGLVSAGLIFLLGANRRKPLQPTRLIMTGVAMSSAYGAFGTFLTLLIDENRLEFLQRWQSGELWGTQWNYIAIFGVWLLVFLVLTYRQSYVLNVINIGYDVARGLGVNVGRQFVFLSFCAVALSSSSVAFGGNFFFLGLIGPHIARRLVGTDARVLLPASGIVAGIIVMLADMLVQGISLFANIPTGIIVSVLSVPYFLYLLIKS</sequence>
<evidence type="ECO:0000256" key="3">
    <source>
        <dbReference type="ARBA" id="ARBA00022448"/>
    </source>
</evidence>
<dbReference type="Pfam" id="PF01032">
    <property type="entry name" value="FecCD"/>
    <property type="match status" value="1"/>
</dbReference>
<dbReference type="Gene3D" id="1.10.3470.10">
    <property type="entry name" value="ABC transporter involved in vitamin B12 uptake, BtuC"/>
    <property type="match status" value="1"/>
</dbReference>
<keyword evidence="4" id="KW-1003">Cell membrane</keyword>
<evidence type="ECO:0000256" key="5">
    <source>
        <dbReference type="ARBA" id="ARBA00022692"/>
    </source>
</evidence>
<dbReference type="AlphaFoldDB" id="A0A9D1FZ26"/>
<feature type="transmembrane region" description="Helical" evidence="8">
    <location>
        <begin position="248"/>
        <end position="271"/>
    </location>
</feature>
<evidence type="ECO:0000256" key="6">
    <source>
        <dbReference type="ARBA" id="ARBA00022989"/>
    </source>
</evidence>
<feature type="transmembrane region" description="Helical" evidence="8">
    <location>
        <begin position="125"/>
        <end position="148"/>
    </location>
</feature>
<keyword evidence="6 8" id="KW-1133">Transmembrane helix</keyword>